<evidence type="ECO:0000256" key="5">
    <source>
        <dbReference type="ARBA" id="ARBA00022806"/>
    </source>
</evidence>
<dbReference type="InterPro" id="IPR045028">
    <property type="entry name" value="DinG/Rad3-like"/>
</dbReference>
<protein>
    <recommendedName>
        <fullName evidence="12">DNA 5'-3' helicase</fullName>
        <ecNumber evidence="12">5.6.2.3</ecNumber>
    </recommendedName>
</protein>
<evidence type="ECO:0000256" key="12">
    <source>
        <dbReference type="ARBA" id="ARBA00044969"/>
    </source>
</evidence>
<dbReference type="RefSeq" id="WP_348390081.1">
    <property type="nucleotide sequence ID" value="NZ_CP134145.1"/>
</dbReference>
<evidence type="ECO:0000256" key="3">
    <source>
        <dbReference type="ARBA" id="ARBA00022741"/>
    </source>
</evidence>
<feature type="domain" description="Helicase ATP-binding" evidence="14">
    <location>
        <begin position="17"/>
        <end position="287"/>
    </location>
</feature>
<evidence type="ECO:0000256" key="6">
    <source>
        <dbReference type="ARBA" id="ARBA00022840"/>
    </source>
</evidence>
<dbReference type="InterPro" id="IPR010614">
    <property type="entry name" value="RAD3-like_helicase_DEAD"/>
</dbReference>
<evidence type="ECO:0000313" key="15">
    <source>
        <dbReference type="EMBL" id="WNC70946.1"/>
    </source>
</evidence>
<keyword evidence="3" id="KW-0547">Nucleotide-binding</keyword>
<dbReference type="PANTHER" id="PTHR11472">
    <property type="entry name" value="DNA REPAIR DEAD HELICASE RAD3/XP-D SUBFAMILY MEMBER"/>
    <property type="match status" value="1"/>
</dbReference>
<accession>A0ABY9TQD3</accession>
<dbReference type="InterPro" id="IPR014001">
    <property type="entry name" value="Helicase_ATP-bd"/>
</dbReference>
<evidence type="ECO:0000256" key="8">
    <source>
        <dbReference type="ARBA" id="ARBA00023014"/>
    </source>
</evidence>
<keyword evidence="7" id="KW-0408">Iron</keyword>
<keyword evidence="2" id="KW-0479">Metal-binding</keyword>
<evidence type="ECO:0000256" key="13">
    <source>
        <dbReference type="ARBA" id="ARBA00048954"/>
    </source>
</evidence>
<comment type="cofactor">
    <cofactor evidence="1">
        <name>[4Fe-4S] cluster</name>
        <dbReference type="ChEBI" id="CHEBI:49883"/>
    </cofactor>
</comment>
<dbReference type="Pfam" id="PF00270">
    <property type="entry name" value="DEAD"/>
    <property type="match status" value="1"/>
</dbReference>
<evidence type="ECO:0000256" key="11">
    <source>
        <dbReference type="ARBA" id="ARBA00038058"/>
    </source>
</evidence>
<dbReference type="SMART" id="SM00487">
    <property type="entry name" value="DEXDc"/>
    <property type="match status" value="1"/>
</dbReference>
<evidence type="ECO:0000256" key="1">
    <source>
        <dbReference type="ARBA" id="ARBA00001966"/>
    </source>
</evidence>
<dbReference type="InterPro" id="IPR006555">
    <property type="entry name" value="ATP-dep_Helicase_C"/>
</dbReference>
<dbReference type="Pfam" id="PF06733">
    <property type="entry name" value="DEAD_2"/>
    <property type="match status" value="1"/>
</dbReference>
<dbReference type="EMBL" id="CP134145">
    <property type="protein sequence ID" value="WNC70946.1"/>
    <property type="molecule type" value="Genomic_DNA"/>
</dbReference>
<evidence type="ECO:0000256" key="2">
    <source>
        <dbReference type="ARBA" id="ARBA00022723"/>
    </source>
</evidence>
<keyword evidence="6" id="KW-0067">ATP-binding</keyword>
<keyword evidence="9" id="KW-0238">DNA-binding</keyword>
<dbReference type="PROSITE" id="PS51193">
    <property type="entry name" value="HELICASE_ATP_BIND_2"/>
    <property type="match status" value="1"/>
</dbReference>
<evidence type="ECO:0000259" key="14">
    <source>
        <dbReference type="PROSITE" id="PS51193"/>
    </source>
</evidence>
<name>A0ABY9TQD3_9GAMM</name>
<proteinExistence type="inferred from homology"/>
<comment type="catalytic activity">
    <reaction evidence="13">
        <text>ATP + H2O = ADP + phosphate + H(+)</text>
        <dbReference type="Rhea" id="RHEA:13065"/>
        <dbReference type="ChEBI" id="CHEBI:15377"/>
        <dbReference type="ChEBI" id="CHEBI:15378"/>
        <dbReference type="ChEBI" id="CHEBI:30616"/>
        <dbReference type="ChEBI" id="CHEBI:43474"/>
        <dbReference type="ChEBI" id="CHEBI:456216"/>
        <dbReference type="EC" id="5.6.2.3"/>
    </reaction>
</comment>
<keyword evidence="5 15" id="KW-0347">Helicase</keyword>
<dbReference type="GO" id="GO:0016787">
    <property type="term" value="F:hydrolase activity"/>
    <property type="evidence" value="ECO:0007669"/>
    <property type="project" value="UniProtKB-KW"/>
</dbReference>
<dbReference type="Pfam" id="PF13307">
    <property type="entry name" value="Helicase_C_2"/>
    <property type="match status" value="1"/>
</dbReference>
<comment type="similarity">
    <text evidence="11">Belongs to the helicase family. DinG subfamily.</text>
</comment>
<gene>
    <name evidence="15" type="ORF">RGQ13_12480</name>
</gene>
<dbReference type="Gene3D" id="3.40.50.300">
    <property type="entry name" value="P-loop containing nucleotide triphosphate hydrolases"/>
    <property type="match status" value="2"/>
</dbReference>
<evidence type="ECO:0000256" key="9">
    <source>
        <dbReference type="ARBA" id="ARBA00023125"/>
    </source>
</evidence>
<evidence type="ECO:0000313" key="16">
    <source>
        <dbReference type="Proteomes" id="UP001258994"/>
    </source>
</evidence>
<dbReference type="GO" id="GO:0003678">
    <property type="term" value="F:DNA helicase activity"/>
    <property type="evidence" value="ECO:0007669"/>
    <property type="project" value="UniProtKB-EC"/>
</dbReference>
<dbReference type="EC" id="5.6.2.3" evidence="12"/>
<evidence type="ECO:0000256" key="10">
    <source>
        <dbReference type="ARBA" id="ARBA00023235"/>
    </source>
</evidence>
<keyword evidence="10" id="KW-0413">Isomerase</keyword>
<keyword evidence="8" id="KW-0411">Iron-sulfur</keyword>
<dbReference type="SMART" id="SM00491">
    <property type="entry name" value="HELICc2"/>
    <property type="match status" value="1"/>
</dbReference>
<dbReference type="Proteomes" id="UP001258994">
    <property type="component" value="Chromosome"/>
</dbReference>
<evidence type="ECO:0000256" key="7">
    <source>
        <dbReference type="ARBA" id="ARBA00023004"/>
    </source>
</evidence>
<evidence type="ECO:0000256" key="4">
    <source>
        <dbReference type="ARBA" id="ARBA00022801"/>
    </source>
</evidence>
<dbReference type="InterPro" id="IPR027417">
    <property type="entry name" value="P-loop_NTPase"/>
</dbReference>
<keyword evidence="4 15" id="KW-0378">Hydrolase</keyword>
<reference evidence="16" key="1">
    <citation type="submission" date="2023-09" db="EMBL/GenBank/DDBJ databases">
        <authorList>
            <person name="Li S."/>
            <person name="Li X."/>
            <person name="Zhang C."/>
            <person name="Zhao Z."/>
        </authorList>
    </citation>
    <scope>NUCLEOTIDE SEQUENCE [LARGE SCALE GENOMIC DNA]</scope>
    <source>
        <strain evidence="16">SQ149</strain>
    </source>
</reference>
<dbReference type="PANTHER" id="PTHR11472:SF34">
    <property type="entry name" value="REGULATOR OF TELOMERE ELONGATION HELICASE 1"/>
    <property type="match status" value="1"/>
</dbReference>
<keyword evidence="16" id="KW-1185">Reference proteome</keyword>
<dbReference type="SUPFAM" id="SSF52540">
    <property type="entry name" value="P-loop containing nucleoside triphosphate hydrolases"/>
    <property type="match status" value="2"/>
</dbReference>
<organism evidence="15 16">
    <name type="scientific">Thalassotalea psychrophila</name>
    <dbReference type="NCBI Taxonomy" id="3065647"/>
    <lineage>
        <taxon>Bacteria</taxon>
        <taxon>Pseudomonadati</taxon>
        <taxon>Pseudomonadota</taxon>
        <taxon>Gammaproteobacteria</taxon>
        <taxon>Alteromonadales</taxon>
        <taxon>Colwelliaceae</taxon>
        <taxon>Thalassotalea</taxon>
    </lineage>
</organism>
<dbReference type="InterPro" id="IPR011545">
    <property type="entry name" value="DEAD/DEAH_box_helicase_dom"/>
</dbReference>
<sequence length="659" mass="73223">MTSLTTSVAKAFASDGPLAKVIPGFNPRQAQVEMATEVEVAIQKKTNLIVEAGTGTGKTFAYLIPALASKKKVIVSTGTKNLQEQLFHKDLPLVKKALNSGHKTALLKGRSNYLCLFRLEENFSSSSEKRHQVGGALNAQTLQDLVAVRQWSSITQSGDIGELTNVAEDSLIFGQITSTTDNCLGRNCPDYEKCYLVKARERAIEADLIVVNHHLFFADMALKDTGFGELIPKSDVVIFDEAHQLGDIASEYFGQAFSTKQLLELALDCLQQYKVDLTDVKQLAKAAEKLQRAAGDFRLLFAQDPERGNWRHKVNQPQFSRAFAQLHTDLKFLFDVLKICVSRSEAIDNCFDRATELLTKYDIMNNTEEFGMSLWYETTRRHVVLHQTPLSVADKFQHFIDESDSAWVFTSATLAVNGSFSHFSEELGLAKAKQLLLESPFNYPAQSKLFVPRYLPEANHHTRGQALVNIAIPLIKASNGSCFLLFTSYRMLNQVAELLSDEIDNPLLVQGQMAKSVLLDNFVEQKNAVLLATASFWEGVDVRGDNLTCVIIDKLPFSAPDEPLLQAKSEDVKRKGGDPFGQIQLPQAVIALKQGVGRLIRDVSDQGVLAICDSRIVNRPYGQVFLASLPDMDRTRDINSAVKFLQRINTAKNIDNDID</sequence>
<dbReference type="InterPro" id="IPR014013">
    <property type="entry name" value="Helic_SF1/SF2_ATP-bd_DinG/Rad3"/>
</dbReference>